<name>A5D1W6_PELTS</name>
<proteinExistence type="predicted"/>
<dbReference type="eggNOG" id="COG1657">
    <property type="taxonomic scope" value="Bacteria"/>
</dbReference>
<dbReference type="AlphaFoldDB" id="A5D1W6"/>
<dbReference type="Proteomes" id="UP000006556">
    <property type="component" value="Chromosome"/>
</dbReference>
<protein>
    <submittedName>
        <fullName evidence="3">Hypothetical membrane protein</fullName>
    </submittedName>
</protein>
<feature type="domain" description="SLH" evidence="2">
    <location>
        <begin position="597"/>
        <end position="659"/>
    </location>
</feature>
<evidence type="ECO:0000259" key="2">
    <source>
        <dbReference type="PROSITE" id="PS51272"/>
    </source>
</evidence>
<evidence type="ECO:0000313" key="4">
    <source>
        <dbReference type="Proteomes" id="UP000006556"/>
    </source>
</evidence>
<evidence type="ECO:0000313" key="3">
    <source>
        <dbReference type="EMBL" id="BAF59771.1"/>
    </source>
</evidence>
<dbReference type="InterPro" id="IPR001119">
    <property type="entry name" value="SLH_dom"/>
</dbReference>
<reference evidence="4" key="1">
    <citation type="journal article" date="2008" name="Genome Res.">
        <title>The genome of Pelotomaculum thermopropionicum reveals niche-associated evolution in anaerobic microbiota.</title>
        <authorList>
            <person name="Kosaka T."/>
            <person name="Kato S."/>
            <person name="Shimoyama T."/>
            <person name="Ishii S."/>
            <person name="Abe T."/>
            <person name="Watanabe K."/>
        </authorList>
    </citation>
    <scope>NUCLEOTIDE SEQUENCE [LARGE SCALE GENOMIC DNA]</scope>
    <source>
        <strain evidence="4">DSM 13744 / JCM 10971 / SI</strain>
    </source>
</reference>
<dbReference type="Pfam" id="PF00395">
    <property type="entry name" value="SLH"/>
    <property type="match status" value="2"/>
</dbReference>
<dbReference type="InterPro" id="IPR032599">
    <property type="entry name" value="YcdB/YcdC_rep_domain"/>
</dbReference>
<accession>A5D1W6</accession>
<dbReference type="HOGENOM" id="CLU_019560_0_0_9"/>
<dbReference type="Pfam" id="PF16244">
    <property type="entry name" value="DUF4901"/>
    <property type="match status" value="2"/>
</dbReference>
<evidence type="ECO:0000256" key="1">
    <source>
        <dbReference type="ARBA" id="ARBA00022737"/>
    </source>
</evidence>
<gene>
    <name evidence="3" type="ordered locus">PTH_1590</name>
</gene>
<organism evidence="3 4">
    <name type="scientific">Pelotomaculum thermopropionicum (strain DSM 13744 / JCM 10971 / SI)</name>
    <dbReference type="NCBI Taxonomy" id="370438"/>
    <lineage>
        <taxon>Bacteria</taxon>
        <taxon>Bacillati</taxon>
        <taxon>Bacillota</taxon>
        <taxon>Clostridia</taxon>
        <taxon>Eubacteriales</taxon>
        <taxon>Desulfotomaculaceae</taxon>
        <taxon>Pelotomaculum</taxon>
    </lineage>
</organism>
<keyword evidence="1" id="KW-0677">Repeat</keyword>
<feature type="domain" description="SLH" evidence="2">
    <location>
        <begin position="718"/>
        <end position="774"/>
    </location>
</feature>
<dbReference type="PROSITE" id="PS51272">
    <property type="entry name" value="SLH"/>
    <property type="match status" value="2"/>
</dbReference>
<keyword evidence="4" id="KW-1185">Reference proteome</keyword>
<sequence length="774" mass="85127">MFEKEGTEKLKRVVTGAAAAGLALSLMFLLPGKVLAGTSASGVGAKEKAGVIIPAGIKAVEPSERQYAVSLEQAVVIAKEAFPVPEDFFDQFSTGFSRSEGRSFWELRWSRSREPGGYMNVMVNAETGEIWSMNRWVPETPGRENHGLPRYTREQAEGIAAAMAKKLQPERFRQTRLQPGGDYYPVPLLQARGPVIYSYDFARVVNGVTYPENGINVSVSGDTGEVTGFGLNWEEIAEFPPATGCITPSQAGQAFRSEAAPELEYFRPGIPGGREVPLKLVYRLPEQNGEVLIDAFTGKLLKRDESNYYIYPGGGGGDEHMKFARDLTSLSPVEEVAVEEAKKLLPVEKALQAAMSAVKIPAGYILNSSRLEQDYMFKDKKTWHFSWCADDEQENGAGQKWLSVGVDAATGELVSFNAGRYRPLYVLKPEEVKYGEDAARRIAEEFIKKVQPAKWGQTAFRFCRPEMFADPAGKPLPGLYVFNWVRLTGGAKFPANGFYVSVESSTGEIVSYRMDWWDVEFPAQAGIMSREEAANRYLQEAPLTLAYVRAGSRDGLAGSGKNAMKLVYRLSRRDFAMLDAFTGLPLDFQGEIVTKHKGVEKFTDLEGHPAREAVELLAGAGVVAGDNGKFRPDDVITQAELIAMLVKSQRPDREYRAGAAAGKEPWYQRYYDMAASMGIIQYGEKPNPDAPVSREFLARLTVHALGLYQAARLGDIYLLNFADAGEIADHLRGHVAISAGLGLIEPLEGKFMPKAPVTRAEAAVTLVKLLKCVR</sequence>
<dbReference type="EMBL" id="AP009389">
    <property type="protein sequence ID" value="BAF59771.1"/>
    <property type="molecule type" value="Genomic_DNA"/>
</dbReference>
<dbReference type="KEGG" id="pth:PTH_1590"/>
<dbReference type="STRING" id="370438.PTH_1590"/>